<reference evidence="3" key="1">
    <citation type="journal article" date="2020" name="Nat. Commun.">
        <title>Large-scale genome sequencing of mycorrhizal fungi provides insights into the early evolution of symbiotic traits.</title>
        <authorList>
            <person name="Miyauchi S."/>
            <person name="Kiss E."/>
            <person name="Kuo A."/>
            <person name="Drula E."/>
            <person name="Kohler A."/>
            <person name="Sanchez-Garcia M."/>
            <person name="Morin E."/>
            <person name="Andreopoulos B."/>
            <person name="Barry K.W."/>
            <person name="Bonito G."/>
            <person name="Buee M."/>
            <person name="Carver A."/>
            <person name="Chen C."/>
            <person name="Cichocki N."/>
            <person name="Clum A."/>
            <person name="Culley D."/>
            <person name="Crous P.W."/>
            <person name="Fauchery L."/>
            <person name="Girlanda M."/>
            <person name="Hayes R.D."/>
            <person name="Keri Z."/>
            <person name="LaButti K."/>
            <person name="Lipzen A."/>
            <person name="Lombard V."/>
            <person name="Magnuson J."/>
            <person name="Maillard F."/>
            <person name="Murat C."/>
            <person name="Nolan M."/>
            <person name="Ohm R.A."/>
            <person name="Pangilinan J."/>
            <person name="Pereira M.F."/>
            <person name="Perotto S."/>
            <person name="Peter M."/>
            <person name="Pfister S."/>
            <person name="Riley R."/>
            <person name="Sitrit Y."/>
            <person name="Stielow J.B."/>
            <person name="Szollosi G."/>
            <person name="Zifcakova L."/>
            <person name="Stursova M."/>
            <person name="Spatafora J.W."/>
            <person name="Tedersoo L."/>
            <person name="Vaario L.M."/>
            <person name="Yamada A."/>
            <person name="Yan M."/>
            <person name="Wang P."/>
            <person name="Xu J."/>
            <person name="Bruns T."/>
            <person name="Baldrian P."/>
            <person name="Vilgalys R."/>
            <person name="Dunand C."/>
            <person name="Henrissat B."/>
            <person name="Grigoriev I.V."/>
            <person name="Hibbett D."/>
            <person name="Nagy L.G."/>
            <person name="Martin F.M."/>
        </authorList>
    </citation>
    <scope>NUCLEOTIDE SEQUENCE</scope>
    <source>
        <strain evidence="3">UP504</strain>
    </source>
</reference>
<dbReference type="InterPro" id="IPR023393">
    <property type="entry name" value="START-like_dom_sf"/>
</dbReference>
<evidence type="ECO:0000259" key="2">
    <source>
        <dbReference type="PROSITE" id="PS50848"/>
    </source>
</evidence>
<dbReference type="GO" id="GO:0008289">
    <property type="term" value="F:lipid binding"/>
    <property type="evidence" value="ECO:0007669"/>
    <property type="project" value="InterPro"/>
</dbReference>
<feature type="compositionally biased region" description="Polar residues" evidence="1">
    <location>
        <begin position="11"/>
        <end position="20"/>
    </location>
</feature>
<evidence type="ECO:0000313" key="3">
    <source>
        <dbReference type="EMBL" id="KAF9513300.1"/>
    </source>
</evidence>
<protein>
    <recommendedName>
        <fullName evidence="2">START domain-containing protein</fullName>
    </recommendedName>
</protein>
<dbReference type="PANTHER" id="PTHR19308">
    <property type="entry name" value="PHOSPHATIDYLCHOLINE TRANSFER PROTEIN"/>
    <property type="match status" value="1"/>
</dbReference>
<comment type="caution">
    <text evidence="3">The sequence shown here is derived from an EMBL/GenBank/DDBJ whole genome shotgun (WGS) entry which is preliminary data.</text>
</comment>
<feature type="region of interest" description="Disordered" evidence="1">
    <location>
        <begin position="1"/>
        <end position="37"/>
    </location>
</feature>
<dbReference type="InterPro" id="IPR051213">
    <property type="entry name" value="START_lipid_transfer"/>
</dbReference>
<dbReference type="PROSITE" id="PS50848">
    <property type="entry name" value="START"/>
    <property type="match status" value="1"/>
</dbReference>
<gene>
    <name evidence="3" type="ORF">BS47DRAFT_1344345</name>
</gene>
<dbReference type="OrthoDB" id="196858at2759"/>
<accession>A0A9P6AXR0</accession>
<dbReference type="PANTHER" id="PTHR19308:SF14">
    <property type="entry name" value="START DOMAIN-CONTAINING PROTEIN"/>
    <property type="match status" value="1"/>
</dbReference>
<evidence type="ECO:0000256" key="1">
    <source>
        <dbReference type="SAM" id="MobiDB-lite"/>
    </source>
</evidence>
<dbReference type="GO" id="GO:0005737">
    <property type="term" value="C:cytoplasm"/>
    <property type="evidence" value="ECO:0007669"/>
    <property type="project" value="UniProtKB-ARBA"/>
</dbReference>
<dbReference type="SUPFAM" id="SSF55961">
    <property type="entry name" value="Bet v1-like"/>
    <property type="match status" value="1"/>
</dbReference>
<dbReference type="AlphaFoldDB" id="A0A9P6AXR0"/>
<dbReference type="CDD" id="cd00177">
    <property type="entry name" value="START"/>
    <property type="match status" value="1"/>
</dbReference>
<evidence type="ECO:0000313" key="4">
    <source>
        <dbReference type="Proteomes" id="UP000886523"/>
    </source>
</evidence>
<dbReference type="EMBL" id="MU128974">
    <property type="protein sequence ID" value="KAF9513300.1"/>
    <property type="molecule type" value="Genomic_DNA"/>
</dbReference>
<dbReference type="Gene3D" id="3.30.530.20">
    <property type="match status" value="1"/>
</dbReference>
<name>A0A9P6AXR0_9AGAM</name>
<dbReference type="Proteomes" id="UP000886523">
    <property type="component" value="Unassembled WGS sequence"/>
</dbReference>
<dbReference type="Pfam" id="PF01852">
    <property type="entry name" value="START"/>
    <property type="match status" value="1"/>
</dbReference>
<feature type="compositionally biased region" description="Basic and acidic residues" evidence="1">
    <location>
        <begin position="1"/>
        <end position="10"/>
    </location>
</feature>
<proteinExistence type="predicted"/>
<sequence>MATRNRDTTSYHETSASAMSSGLEWPEDPAPNGYEKENPYTQNVADAFAYVRAEAESTEGWKNIGTNAGVVMEKKKKSGDSSAIPLVRGRGIIKGVKPYELLPVVASLSVRSQWDARYQEGYALVRYSRKSYKFYSIQKGVFLVWPRDFVGVRDVAYSEDGTIEVVQTSVPNDEKTPDVYGKVRGTLTAAGWILRPLGDDTDVTYLVKGVPLCIVKIAEFIRTVGLVCYIPQNSISSVVRMETYDHDSKTYTVALIGAAGDAFDIAVDTKTMYKNGYVAVLNDGVSGVTLSGDGSAKLHVEIGAEADGAKFSITVKRT</sequence>
<dbReference type="InterPro" id="IPR002913">
    <property type="entry name" value="START_lipid-bd_dom"/>
</dbReference>
<feature type="domain" description="START" evidence="2">
    <location>
        <begin position="57"/>
        <end position="206"/>
    </location>
</feature>
<keyword evidence="4" id="KW-1185">Reference proteome</keyword>
<organism evidence="3 4">
    <name type="scientific">Hydnum rufescens UP504</name>
    <dbReference type="NCBI Taxonomy" id="1448309"/>
    <lineage>
        <taxon>Eukaryota</taxon>
        <taxon>Fungi</taxon>
        <taxon>Dikarya</taxon>
        <taxon>Basidiomycota</taxon>
        <taxon>Agaricomycotina</taxon>
        <taxon>Agaricomycetes</taxon>
        <taxon>Cantharellales</taxon>
        <taxon>Hydnaceae</taxon>
        <taxon>Hydnum</taxon>
    </lineage>
</organism>